<dbReference type="InterPro" id="IPR002178">
    <property type="entry name" value="PTS_EIIA_type-2_dom"/>
</dbReference>
<reference evidence="2 3" key="1">
    <citation type="submission" date="2022-05" db="EMBL/GenBank/DDBJ databases">
        <title>Sporolactobacillus sp nov CPB3-1, isolated from tree bark (Mangifera indica L.).</title>
        <authorList>
            <person name="Phuengjayaem S."/>
            <person name="Tanasupawat S."/>
        </authorList>
    </citation>
    <scope>NUCLEOTIDE SEQUENCE [LARGE SCALE GENOMIC DNA]</scope>
    <source>
        <strain evidence="2 3">CPB3-1</strain>
    </source>
</reference>
<organism evidence="2 3">
    <name type="scientific">Sporolactobacillus mangiferae</name>
    <dbReference type="NCBI Taxonomy" id="2940498"/>
    <lineage>
        <taxon>Bacteria</taxon>
        <taxon>Bacillati</taxon>
        <taxon>Bacillota</taxon>
        <taxon>Bacilli</taxon>
        <taxon>Bacillales</taxon>
        <taxon>Sporolactobacillaceae</taxon>
        <taxon>Sporolactobacillus</taxon>
    </lineage>
</organism>
<evidence type="ECO:0000259" key="1">
    <source>
        <dbReference type="PROSITE" id="PS51094"/>
    </source>
</evidence>
<dbReference type="Proteomes" id="UP001203004">
    <property type="component" value="Unassembled WGS sequence"/>
</dbReference>
<dbReference type="PANTHER" id="PTHR47738">
    <property type="entry name" value="PTS SYSTEM FRUCTOSE-LIKE EIIA COMPONENT-RELATED"/>
    <property type="match status" value="1"/>
</dbReference>
<protein>
    <submittedName>
        <fullName evidence="2">PTS sugar transporter subunit IIA</fullName>
    </submittedName>
</protein>
<keyword evidence="2" id="KW-0813">Transport</keyword>
<gene>
    <name evidence="2" type="ORF">M3N64_12700</name>
</gene>
<feature type="domain" description="PTS EIIA type-2" evidence="1">
    <location>
        <begin position="5"/>
        <end position="156"/>
    </location>
</feature>
<dbReference type="InterPro" id="IPR051541">
    <property type="entry name" value="PTS_SugarTrans_NitroReg"/>
</dbReference>
<dbReference type="RefSeq" id="WP_249102975.1">
    <property type="nucleotide sequence ID" value="NZ_JAMAST010000022.1"/>
</dbReference>
<dbReference type="CDD" id="cd00211">
    <property type="entry name" value="PTS_IIA_fru"/>
    <property type="match status" value="1"/>
</dbReference>
<accession>A0ABT0MD23</accession>
<dbReference type="SUPFAM" id="SSF55804">
    <property type="entry name" value="Phoshotransferase/anion transport protein"/>
    <property type="match status" value="1"/>
</dbReference>
<dbReference type="PANTHER" id="PTHR47738:SF3">
    <property type="entry name" value="PHOSPHOTRANSFERASE SYSTEM MANNITOL_FRUCTOSE-SPECIFIC IIA DOMAIN CONTAINING PROTEIN"/>
    <property type="match status" value="1"/>
</dbReference>
<evidence type="ECO:0000313" key="2">
    <source>
        <dbReference type="EMBL" id="MCL1632780.1"/>
    </source>
</evidence>
<dbReference type="Gene3D" id="3.40.930.10">
    <property type="entry name" value="Mannitol-specific EII, Chain A"/>
    <property type="match status" value="1"/>
</dbReference>
<comment type="caution">
    <text evidence="2">The sequence shown here is derived from an EMBL/GenBank/DDBJ whole genome shotgun (WGS) entry which is preliminary data.</text>
</comment>
<dbReference type="PROSITE" id="PS51094">
    <property type="entry name" value="PTS_EIIA_TYPE_2"/>
    <property type="match status" value="1"/>
</dbReference>
<evidence type="ECO:0000313" key="3">
    <source>
        <dbReference type="Proteomes" id="UP001203004"/>
    </source>
</evidence>
<proteinExistence type="predicted"/>
<keyword evidence="3" id="KW-1185">Reference proteome</keyword>
<dbReference type="InterPro" id="IPR016152">
    <property type="entry name" value="PTrfase/Anion_transptr"/>
</dbReference>
<name>A0ABT0MD23_9BACL</name>
<keyword evidence="2" id="KW-0762">Sugar transport</keyword>
<sequence length="156" mass="17698">MANTEKLFDPDLIFFEDASSFEELFQSVGGKLLEKKLVNPGYIEAMTEREKNFPTGLDLSVVNPDSLSVAIPHTEVEYCNWKGVVVARLKEPIAFHNMISPDKTVPVKYAFFILNNEKNSQTNLLSYLMGFFTSGDKVSELDSLNTKEEIYQFITK</sequence>
<dbReference type="Pfam" id="PF00359">
    <property type="entry name" value="PTS_EIIA_2"/>
    <property type="match status" value="1"/>
</dbReference>
<dbReference type="EMBL" id="JAMAST010000022">
    <property type="protein sequence ID" value="MCL1632780.1"/>
    <property type="molecule type" value="Genomic_DNA"/>
</dbReference>